<dbReference type="HOGENOM" id="CLU_061778_1_0_9"/>
<protein>
    <recommendedName>
        <fullName evidence="1">Glycosyltransferase 2-like domain-containing protein</fullName>
    </recommendedName>
</protein>
<dbReference type="RefSeq" id="WP_045923047.1">
    <property type="nucleotide sequence ID" value="NZ_JBHTHW010000008.1"/>
</dbReference>
<dbReference type="InterPro" id="IPR029044">
    <property type="entry name" value="Nucleotide-diphossugar_trans"/>
</dbReference>
<reference evidence="2 3" key="1">
    <citation type="submission" date="2014-12" db="EMBL/GenBank/DDBJ databases">
        <title>Comparative genomics of the lactic acid bacteria isolated from the honey bee gut.</title>
        <authorList>
            <person name="Ellegaard K.M."/>
            <person name="Tamarit D."/>
            <person name="Javelind E."/>
            <person name="Olofsson T."/>
            <person name="Andersson S.G."/>
            <person name="Vasquez A."/>
        </authorList>
    </citation>
    <scope>NUCLEOTIDE SEQUENCE [LARGE SCALE GENOMIC DNA]</scope>
    <source>
        <strain evidence="2 3">Hon2</strain>
    </source>
</reference>
<dbReference type="SUPFAM" id="SSF53448">
    <property type="entry name" value="Nucleotide-diphospho-sugar transferases"/>
    <property type="match status" value="1"/>
</dbReference>
<organism evidence="2 3">
    <name type="scientific">Bombilactobacillus mellis</name>
    <dbReference type="NCBI Taxonomy" id="1218508"/>
    <lineage>
        <taxon>Bacteria</taxon>
        <taxon>Bacillati</taxon>
        <taxon>Bacillota</taxon>
        <taxon>Bacilli</taxon>
        <taxon>Lactobacillales</taxon>
        <taxon>Lactobacillaceae</taxon>
        <taxon>Bombilactobacillus</taxon>
    </lineage>
</organism>
<dbReference type="CDD" id="cd00761">
    <property type="entry name" value="Glyco_tranf_GTA_type"/>
    <property type="match status" value="1"/>
</dbReference>
<accession>A0A0F4KQ40</accession>
<comment type="caution">
    <text evidence="2">The sequence shown here is derived from an EMBL/GenBank/DDBJ whole genome shotgun (WGS) entry which is preliminary data.</text>
</comment>
<dbReference type="STRING" id="1218508.JG29_12030"/>
<dbReference type="PATRIC" id="fig|1218508.4.peg.1191"/>
<dbReference type="OrthoDB" id="9790005at2"/>
<dbReference type="Gene3D" id="3.90.550.10">
    <property type="entry name" value="Spore Coat Polysaccharide Biosynthesis Protein SpsA, Chain A"/>
    <property type="match status" value="1"/>
</dbReference>
<dbReference type="InterPro" id="IPR001173">
    <property type="entry name" value="Glyco_trans_2-like"/>
</dbReference>
<evidence type="ECO:0000259" key="1">
    <source>
        <dbReference type="Pfam" id="PF00535"/>
    </source>
</evidence>
<name>A0A0F4KQ40_9LACO</name>
<dbReference type="EMBL" id="JXBZ01000008">
    <property type="protein sequence ID" value="KJY48792.1"/>
    <property type="molecule type" value="Genomic_DNA"/>
</dbReference>
<feature type="domain" description="Glycosyltransferase 2-like" evidence="1">
    <location>
        <begin position="7"/>
        <end position="171"/>
    </location>
</feature>
<dbReference type="Proteomes" id="UP000033695">
    <property type="component" value="Unassembled WGS sequence"/>
</dbReference>
<sequence>MLKIGLFIPTLNPGINFKKTISMVNQQAGNFELRKLIIDSESTDNTIQLAQQAGFEYKTIPRITFTHGKVRRIAVNLLSDCDYIVFLSQDVYLQENALKNILEFIRSNRNMALAYGKQRSDPQVVGWLNALDRQFNYSDTSLIKNWQNRKLYGLKTVFSSDAFAIYDKNILLKLGNFPEKVNFSEDMLMASLAIKAQYSIGYCAQATCIHNQGLNYYQLYKRYRKISNFHKQYPWIRKQFGGATSEGIKLVKYELDFLISQKLFYLIPSLIIRSAIKYVAFRI</sequence>
<keyword evidence="3" id="KW-1185">Reference proteome</keyword>
<evidence type="ECO:0000313" key="2">
    <source>
        <dbReference type="EMBL" id="KJY48792.1"/>
    </source>
</evidence>
<gene>
    <name evidence="2" type="ORF">JG29_12030</name>
</gene>
<dbReference type="AlphaFoldDB" id="A0A0F4KQ40"/>
<dbReference type="Pfam" id="PF00535">
    <property type="entry name" value="Glycos_transf_2"/>
    <property type="match status" value="1"/>
</dbReference>
<proteinExistence type="predicted"/>
<evidence type="ECO:0000313" key="3">
    <source>
        <dbReference type="Proteomes" id="UP000033695"/>
    </source>
</evidence>